<dbReference type="GO" id="GO:0031422">
    <property type="term" value="C:RecQ family helicase-topoisomerase III complex"/>
    <property type="evidence" value="ECO:0007669"/>
    <property type="project" value="TreeGrafter"/>
</dbReference>
<evidence type="ECO:0000256" key="9">
    <source>
        <dbReference type="ARBA" id="ARBA00023125"/>
    </source>
</evidence>
<dbReference type="SUPFAM" id="SSF57783">
    <property type="entry name" value="Zinc beta-ribbon"/>
    <property type="match status" value="1"/>
</dbReference>
<evidence type="ECO:0000256" key="10">
    <source>
        <dbReference type="ARBA" id="ARBA00023235"/>
    </source>
</evidence>
<evidence type="ECO:0000256" key="11">
    <source>
        <dbReference type="ARBA" id="ARBA00056363"/>
    </source>
</evidence>
<dbReference type="Gene3D" id="2.70.20.10">
    <property type="entry name" value="Topoisomerase I, domain 3"/>
    <property type="match status" value="1"/>
</dbReference>
<dbReference type="Pfam" id="PF01131">
    <property type="entry name" value="Topoisom_bac"/>
    <property type="match status" value="1"/>
</dbReference>
<keyword evidence="10 13" id="KW-0413">Isomerase</keyword>
<dbReference type="SUPFAM" id="SSF56712">
    <property type="entry name" value="Prokaryotic type I DNA topoisomerase"/>
    <property type="match status" value="1"/>
</dbReference>
<dbReference type="PANTHER" id="PTHR11390">
    <property type="entry name" value="PROKARYOTIC DNA TOPOISOMERASE"/>
    <property type="match status" value="1"/>
</dbReference>
<dbReference type="InterPro" id="IPR034144">
    <property type="entry name" value="TOPRIM_TopoIII"/>
</dbReference>
<dbReference type="InterPro" id="IPR013824">
    <property type="entry name" value="Topo_IA_cen_sub1"/>
</dbReference>
<comment type="catalytic activity">
    <reaction evidence="1 13">
        <text>ATP-independent breakage of single-stranded DNA, followed by passage and rejoining.</text>
        <dbReference type="EC" id="5.6.2.1"/>
    </reaction>
</comment>
<evidence type="ECO:0000256" key="12">
    <source>
        <dbReference type="PROSITE-ProRule" id="PRU00047"/>
    </source>
</evidence>
<evidence type="ECO:0000256" key="4">
    <source>
        <dbReference type="ARBA" id="ARBA00022723"/>
    </source>
</evidence>
<feature type="region of interest" description="Disordered" evidence="14">
    <location>
        <begin position="756"/>
        <end position="882"/>
    </location>
</feature>
<dbReference type="Gene3D" id="1.10.290.10">
    <property type="entry name" value="Topoisomerase I, domain 4"/>
    <property type="match status" value="1"/>
</dbReference>
<dbReference type="PROSITE" id="PS50880">
    <property type="entry name" value="TOPRIM"/>
    <property type="match status" value="1"/>
</dbReference>
<evidence type="ECO:0000259" key="16">
    <source>
        <dbReference type="PROSITE" id="PS50880"/>
    </source>
</evidence>
<dbReference type="Gene3D" id="3.30.65.10">
    <property type="entry name" value="Bacterial Topoisomerase I, domain 1"/>
    <property type="match status" value="1"/>
</dbReference>
<dbReference type="InterPro" id="IPR010666">
    <property type="entry name" value="Znf_GRF"/>
</dbReference>
<dbReference type="InterPro" id="IPR023405">
    <property type="entry name" value="Topo_IA_core_domain"/>
</dbReference>
<evidence type="ECO:0000256" key="7">
    <source>
        <dbReference type="ARBA" id="ARBA00022833"/>
    </source>
</evidence>
<dbReference type="PROSITE" id="PS52039">
    <property type="entry name" value="TOPO_IA_2"/>
    <property type="match status" value="1"/>
</dbReference>
<keyword evidence="8 13" id="KW-0799">Topoisomerase</keyword>
<dbReference type="Gene3D" id="1.10.460.10">
    <property type="entry name" value="Topoisomerase I, domain 2"/>
    <property type="match status" value="1"/>
</dbReference>
<dbReference type="Pfam" id="PF01396">
    <property type="entry name" value="Zn_ribbon_Top1"/>
    <property type="match status" value="1"/>
</dbReference>
<evidence type="ECO:0000256" key="14">
    <source>
        <dbReference type="SAM" id="MobiDB-lite"/>
    </source>
</evidence>
<dbReference type="SMART" id="SM00436">
    <property type="entry name" value="TOP1Bc"/>
    <property type="match status" value="1"/>
</dbReference>
<dbReference type="InterPro" id="IPR013825">
    <property type="entry name" value="Topo_IA_cen_sub2"/>
</dbReference>
<dbReference type="FunFam" id="1.10.460.10:FF:000003">
    <property type="entry name" value="DNA topoisomerase"/>
    <property type="match status" value="1"/>
</dbReference>
<dbReference type="GO" id="GO:0003917">
    <property type="term" value="F:DNA topoisomerase type I (single strand cut, ATP-independent) activity"/>
    <property type="evidence" value="ECO:0007669"/>
    <property type="project" value="UniProtKB-EC"/>
</dbReference>
<dbReference type="InterPro" id="IPR013826">
    <property type="entry name" value="Topo_IA_cen_sub3"/>
</dbReference>
<evidence type="ECO:0000256" key="6">
    <source>
        <dbReference type="ARBA" id="ARBA00022771"/>
    </source>
</evidence>
<evidence type="ECO:0000256" key="2">
    <source>
        <dbReference type="ARBA" id="ARBA00009446"/>
    </source>
</evidence>
<feature type="compositionally biased region" description="Low complexity" evidence="14">
    <location>
        <begin position="860"/>
        <end position="869"/>
    </location>
</feature>
<feature type="compositionally biased region" description="Basic residues" evidence="14">
    <location>
        <begin position="1045"/>
        <end position="1067"/>
    </location>
</feature>
<organism evidence="19 20">
    <name type="scientific">Ignelater luminosus</name>
    <name type="common">Cucubano</name>
    <name type="synonym">Pyrophorus luminosus</name>
    <dbReference type="NCBI Taxonomy" id="2038154"/>
    <lineage>
        <taxon>Eukaryota</taxon>
        <taxon>Metazoa</taxon>
        <taxon>Ecdysozoa</taxon>
        <taxon>Arthropoda</taxon>
        <taxon>Hexapoda</taxon>
        <taxon>Insecta</taxon>
        <taxon>Pterygota</taxon>
        <taxon>Neoptera</taxon>
        <taxon>Endopterygota</taxon>
        <taxon>Coleoptera</taxon>
        <taxon>Polyphaga</taxon>
        <taxon>Elateriformia</taxon>
        <taxon>Elateroidea</taxon>
        <taxon>Elateridae</taxon>
        <taxon>Agrypninae</taxon>
        <taxon>Pyrophorini</taxon>
        <taxon>Ignelater</taxon>
    </lineage>
</organism>
<evidence type="ECO:0000313" key="20">
    <source>
        <dbReference type="Proteomes" id="UP000801492"/>
    </source>
</evidence>
<keyword evidence="20" id="KW-1185">Reference proteome</keyword>
<keyword evidence="4" id="KW-0479">Metal-binding</keyword>
<feature type="domain" description="Topo IA-type catalytic" evidence="18">
    <location>
        <begin position="188"/>
        <end position="610"/>
    </location>
</feature>
<dbReference type="GO" id="GO:0006265">
    <property type="term" value="P:DNA topological change"/>
    <property type="evidence" value="ECO:0007669"/>
    <property type="project" value="InterPro"/>
</dbReference>
<feature type="domain" description="Toprim" evidence="16">
    <location>
        <begin position="26"/>
        <end position="170"/>
    </location>
</feature>
<feature type="region of interest" description="Disordered" evidence="14">
    <location>
        <begin position="389"/>
        <end position="409"/>
    </location>
</feature>
<keyword evidence="6 12" id="KW-0863">Zinc-finger</keyword>
<keyword evidence="9 13" id="KW-0238">DNA-binding</keyword>
<dbReference type="SMART" id="SM00493">
    <property type="entry name" value="TOPRIM"/>
    <property type="match status" value="1"/>
</dbReference>
<evidence type="ECO:0000256" key="5">
    <source>
        <dbReference type="ARBA" id="ARBA00022737"/>
    </source>
</evidence>
<keyword evidence="7" id="KW-0862">Zinc</keyword>
<dbReference type="InterPro" id="IPR000380">
    <property type="entry name" value="Topo_IA"/>
</dbReference>
<dbReference type="InterPro" id="IPR003602">
    <property type="entry name" value="Topo_IA_DNA-bd_dom"/>
</dbReference>
<dbReference type="InterPro" id="IPR013497">
    <property type="entry name" value="Topo_IA_cen"/>
</dbReference>
<dbReference type="PROSITE" id="PS50158">
    <property type="entry name" value="ZF_CCHC"/>
    <property type="match status" value="1"/>
</dbReference>
<dbReference type="FunFam" id="3.40.50.140:FF:000003">
    <property type="entry name" value="DNA topoisomerase"/>
    <property type="match status" value="1"/>
</dbReference>
<comment type="similarity">
    <text evidence="2 13">Belongs to the type IA topoisomerase family.</text>
</comment>
<feature type="domain" description="CCHC-type" evidence="15">
    <location>
        <begin position="1080"/>
        <end position="1097"/>
    </location>
</feature>
<dbReference type="Proteomes" id="UP000801492">
    <property type="component" value="Unassembled WGS sequence"/>
</dbReference>
<reference evidence="19" key="1">
    <citation type="submission" date="2019-08" db="EMBL/GenBank/DDBJ databases">
        <title>The genome of the North American firefly Photinus pyralis.</title>
        <authorList>
            <consortium name="Photinus pyralis genome working group"/>
            <person name="Fallon T.R."/>
            <person name="Sander Lower S.E."/>
            <person name="Weng J.-K."/>
        </authorList>
    </citation>
    <scope>NUCLEOTIDE SEQUENCE</scope>
    <source>
        <strain evidence="19">TRF0915ILg1</strain>
        <tissue evidence="19">Whole body</tissue>
    </source>
</reference>
<protein>
    <recommendedName>
        <fullName evidence="3 13">DNA topoisomerase</fullName>
        <ecNumber evidence="3 13">5.6.2.1</ecNumber>
    </recommendedName>
</protein>
<dbReference type="InterPro" id="IPR013498">
    <property type="entry name" value="Topo_IA_Znf"/>
</dbReference>
<dbReference type="GO" id="GO:0006310">
    <property type="term" value="P:DNA recombination"/>
    <property type="evidence" value="ECO:0007669"/>
    <property type="project" value="TreeGrafter"/>
</dbReference>
<dbReference type="PANTHER" id="PTHR11390:SF21">
    <property type="entry name" value="DNA TOPOISOMERASE 3-ALPHA"/>
    <property type="match status" value="1"/>
</dbReference>
<dbReference type="CDD" id="cd03362">
    <property type="entry name" value="TOPRIM_TopoIA_TopoIII"/>
    <property type="match status" value="1"/>
</dbReference>
<dbReference type="EMBL" id="VTPC01091139">
    <property type="protein sequence ID" value="KAF2879574.1"/>
    <property type="molecule type" value="Genomic_DNA"/>
</dbReference>
<dbReference type="InterPro" id="IPR003601">
    <property type="entry name" value="Topo_IA_2"/>
</dbReference>
<feature type="compositionally biased region" description="Low complexity" evidence="14">
    <location>
        <begin position="787"/>
        <end position="800"/>
    </location>
</feature>
<dbReference type="GO" id="GO:0006281">
    <property type="term" value="P:DNA repair"/>
    <property type="evidence" value="ECO:0007669"/>
    <property type="project" value="TreeGrafter"/>
</dbReference>
<dbReference type="AlphaFoldDB" id="A0A8K0C5K6"/>
<dbReference type="GO" id="GO:0005634">
    <property type="term" value="C:nucleus"/>
    <property type="evidence" value="ECO:0007669"/>
    <property type="project" value="TreeGrafter"/>
</dbReference>
<evidence type="ECO:0000313" key="19">
    <source>
        <dbReference type="EMBL" id="KAF2879574.1"/>
    </source>
</evidence>
<dbReference type="PROSITE" id="PS51999">
    <property type="entry name" value="ZF_GRF"/>
    <property type="match status" value="2"/>
</dbReference>
<comment type="function">
    <text evidence="11">Releases the supercoiling and torsional tension of DNA introduced during the DNA replication and transcription by transiently cleaving and rejoining one strand of the DNA duplex. Introduces a single-strand break via transesterification at a target site in duplex DNA. The scissile phosphodiester is attacked by the catalytic tyrosine of the enzyme, resulting in the formation of a DNA-(5'-phosphotyrosyl)-enzyme intermediate and the expulsion of a 3'-OH DNA strand. The free DNA strand than undergoes passage around the unbroken strand thus removing DNA supercoils. Finally, in the religation step, the DNA 3'-OH attacks the covalent intermediate to expel the active-site tyrosine and restore the DNA phosphodiester backbone. Weakly relaxes negative supercoils and displays a distinct preference for binding single-stranded DNA.</text>
</comment>
<feature type="compositionally biased region" description="Acidic residues" evidence="14">
    <location>
        <begin position="1013"/>
        <end position="1023"/>
    </location>
</feature>
<dbReference type="InterPro" id="IPR006171">
    <property type="entry name" value="TOPRIM_dom"/>
</dbReference>
<dbReference type="PROSITE" id="PS00396">
    <property type="entry name" value="TOPO_IA_1"/>
    <property type="match status" value="1"/>
</dbReference>
<feature type="compositionally biased region" description="Low complexity" evidence="14">
    <location>
        <begin position="756"/>
        <end position="779"/>
    </location>
</feature>
<feature type="domain" description="GRF-type" evidence="17">
    <location>
        <begin position="960"/>
        <end position="1002"/>
    </location>
</feature>
<evidence type="ECO:0000259" key="17">
    <source>
        <dbReference type="PROSITE" id="PS51999"/>
    </source>
</evidence>
<dbReference type="PRINTS" id="PR00417">
    <property type="entry name" value="PRTPISMRASEI"/>
</dbReference>
<dbReference type="SMART" id="SM00437">
    <property type="entry name" value="TOP1Ac"/>
    <property type="match status" value="1"/>
</dbReference>
<comment type="caution">
    <text evidence="19">The sequence shown here is derived from an EMBL/GenBank/DDBJ whole genome shotgun (WGS) entry which is preliminary data.</text>
</comment>
<comment type="function">
    <text evidence="13">Introduces a single-strand break via transesterification at a target site in duplex DNA. Releases the supercoiling and torsional tension of DNA introduced during the DNA replication and transcription by transiently cleaving and rejoining one strand of the DNA duplex. The scissile phosphodiester is attacked by the catalytic tyrosine of the enzyme, resulting in the formation of a DNA-(5'-phosphotyrosyl)-enzyme intermediate and the expulsion of a 3'-OH DNA strand.</text>
</comment>
<evidence type="ECO:0000256" key="8">
    <source>
        <dbReference type="ARBA" id="ARBA00023029"/>
    </source>
</evidence>
<evidence type="ECO:0000259" key="15">
    <source>
        <dbReference type="PROSITE" id="PS50158"/>
    </source>
</evidence>
<evidence type="ECO:0000256" key="13">
    <source>
        <dbReference type="RuleBase" id="RU362092"/>
    </source>
</evidence>
<dbReference type="GO" id="GO:0008270">
    <property type="term" value="F:zinc ion binding"/>
    <property type="evidence" value="ECO:0007669"/>
    <property type="project" value="UniProtKB-KW"/>
</dbReference>
<dbReference type="EC" id="5.6.2.1" evidence="3 13"/>
<dbReference type="OrthoDB" id="430051at2759"/>
<dbReference type="InterPro" id="IPR001878">
    <property type="entry name" value="Znf_CCHC"/>
</dbReference>
<dbReference type="Pfam" id="PF06839">
    <property type="entry name" value="Zn_ribbon_GRF"/>
    <property type="match status" value="2"/>
</dbReference>
<dbReference type="FunFam" id="1.10.290.10:FF:000001">
    <property type="entry name" value="DNA topoisomerase"/>
    <property type="match status" value="1"/>
</dbReference>
<dbReference type="InterPro" id="IPR023406">
    <property type="entry name" value="Topo_IA_AS"/>
</dbReference>
<dbReference type="Pfam" id="PF01751">
    <property type="entry name" value="Toprim"/>
    <property type="match status" value="1"/>
</dbReference>
<keyword evidence="5" id="KW-0677">Repeat</keyword>
<dbReference type="CDD" id="cd00186">
    <property type="entry name" value="TOP1Ac"/>
    <property type="match status" value="1"/>
</dbReference>
<accession>A0A8K0C5K6</accession>
<feature type="region of interest" description="Disordered" evidence="14">
    <location>
        <begin position="1010"/>
        <end position="1073"/>
    </location>
</feature>
<dbReference type="GO" id="GO:0003677">
    <property type="term" value="F:DNA binding"/>
    <property type="evidence" value="ECO:0007669"/>
    <property type="project" value="UniProtKB-KW"/>
</dbReference>
<sequence>MGFLGSVRVRIAVRYFSSKSNPIAMKYLNVAEKNDAAKNIASLLSRGNSTRREGLSHYNKIYEFDATVFGHPARMVMTSVSGHLLNYEFSSAFKSWQSCSPIALFDAPIYKNCPQDYQNIKRTLEREIRSCQGLIIWTDCDREGENIGFEIIKVCTDIKPNIPVYRAKFSEITTASVFRALNNLGQPNRNISDAVDVRQELDLRTGAAFTRLQTLRLQKVFPQKLADKLISYGSCQFPTLGFVVERYQAIQEFVPEPFWRIKMNHRIKDLTVDFSWKRERLFNKNACEAILDVCQENPTATVELVESKPKSKWRPLPLDTVELEKTVSRKLRINAKDTMKVAEKLYTQGYISYPRTETNIFPKELNLAPLVEQQCGDDQWGPFAHRILNDGGPNPRQGRKSDQAHPPIHPTKYINNLTGNDKRIYEYIVRHFLACVSKDALGHETVVHVDIADEKFVAKGLIILERNYLDVYIYDKWNAKEIHEYHNGDTFTPSELSLAESMTSAPRLLTEADLIALMEKHGIGTDATHAEHIDTIKSREYVGLYENIYFVPGTLGMGLVEGYNNIGLEVSLAKPNLRADFENDLKLICEGRKNAEVVRAEQVEKYKAVFITVMEKIRLIDQTLAHRLEDQPQQIVEEELRNQDAFKPVLKCPKCGNDMIIRNRKNGTGKYLSCVGYPNCKHVVWLPLIIENIDVLDEHCENCGPNVKKLKMKFRQNPFPGEPNPNILCIGGCDSAVLETLNVATASIRRSINANNNQNVNGTAAPNQQNLNNWLNHENQNPRHNDNNNQNRPRNDNNTNMQPFGTHNGQDNFRDNRFFNGGGDDDNNRRDDGGDGGGIGLPNGRNNNGNRRDRSFLGSNVNNINNRNVLPPPNRNSFNGNAGGSGDDNVVCNCNNEAILLTVKKEGPNKGRKFYKCQVGSTNGGCDFFQWALENATNPNTTTRPNLNSTSAGPSTNLKCNCDLPAAQRRVTKAGPNTGREFFCCPKPIGEGCNFFKWADEANDNMNNYYNGGDDDNNDDDDGNNSHWNGGNTSRWNGGTGSGWSKKKNNTKKRKTKSSNNKAKSKNNGKLMSVKNKTARKCGICGQEGHIRTKCPNS</sequence>
<evidence type="ECO:0000256" key="1">
    <source>
        <dbReference type="ARBA" id="ARBA00000213"/>
    </source>
</evidence>
<dbReference type="Gene3D" id="3.40.50.140">
    <property type="match status" value="1"/>
</dbReference>
<evidence type="ECO:0000259" key="18">
    <source>
        <dbReference type="PROSITE" id="PS52039"/>
    </source>
</evidence>
<gene>
    <name evidence="19" type="ORF">ILUMI_26599</name>
</gene>
<name>A0A8K0C5K6_IGNLU</name>
<feature type="domain" description="GRF-type" evidence="17">
    <location>
        <begin position="892"/>
        <end position="935"/>
    </location>
</feature>
<proteinExistence type="inferred from homology"/>
<evidence type="ECO:0000256" key="3">
    <source>
        <dbReference type="ARBA" id="ARBA00012891"/>
    </source>
</evidence>